<dbReference type="GO" id="GO:0003677">
    <property type="term" value="F:DNA binding"/>
    <property type="evidence" value="ECO:0007669"/>
    <property type="project" value="UniProtKB-UniRule"/>
</dbReference>
<evidence type="ECO:0000256" key="2">
    <source>
        <dbReference type="ARBA" id="ARBA00022908"/>
    </source>
</evidence>
<evidence type="ECO:0000313" key="8">
    <source>
        <dbReference type="EMBL" id="AMG74605.1"/>
    </source>
</evidence>
<dbReference type="GO" id="GO:0006310">
    <property type="term" value="P:DNA recombination"/>
    <property type="evidence" value="ECO:0007669"/>
    <property type="project" value="UniProtKB-KW"/>
</dbReference>
<dbReference type="InterPro" id="IPR053876">
    <property type="entry name" value="Phage_int_M"/>
</dbReference>
<dbReference type="InterPro" id="IPR013762">
    <property type="entry name" value="Integrase-like_cat_sf"/>
</dbReference>
<dbReference type="GO" id="GO:0015074">
    <property type="term" value="P:DNA integration"/>
    <property type="evidence" value="ECO:0007669"/>
    <property type="project" value="UniProtKB-KW"/>
</dbReference>
<keyword evidence="3 5" id="KW-0238">DNA-binding</keyword>
<evidence type="ECO:0000256" key="4">
    <source>
        <dbReference type="ARBA" id="ARBA00023172"/>
    </source>
</evidence>
<dbReference type="AlphaFoldDB" id="A0AA86L456"/>
<dbReference type="InterPro" id="IPR044068">
    <property type="entry name" value="CB"/>
</dbReference>
<dbReference type="KEGG" id="sgi:SGRAN_2239"/>
<dbReference type="PANTHER" id="PTHR30629">
    <property type="entry name" value="PROPHAGE INTEGRASE"/>
    <property type="match status" value="1"/>
</dbReference>
<accession>A0AA86L456</accession>
<dbReference type="CDD" id="cd00801">
    <property type="entry name" value="INT_P4_C"/>
    <property type="match status" value="1"/>
</dbReference>
<dbReference type="PROSITE" id="PS51900">
    <property type="entry name" value="CB"/>
    <property type="match status" value="1"/>
</dbReference>
<sequence length="446" mass="50739">MLNDAKLRSAKPRDKAYKLTDSHRLYLLVKPNGGKLWRWNYAYGGKQKSMHFGIYPMVSLVEARTKRNEARAILSEGKDPAIVKKLTIEANRKATACTFERVAREWHEVFKSQWAPVHADDILRSLERDVFPAIGKFPIADIEPPLVVKLLREIEARGSIETAKRVRQRISSVYIYAIAEGVAKSDPADKLAAVLKPLRKGRQPAITDLKKLREMICTAEEDPARPITRLAMRFLALTAVRPGELRGARWDEFEDLDGDEPLWRIPAERMKGDQDRKREEGGDHLVPLSHQAVAILRALWPLTGACPLLFPSNRHPHKPMSENAIGYLLNRAGYHGHHVPHGFRAAFSTIMNEWADREGKENDRAIIDLMLAHVPPKKSEGAYNRAAYMPRRRELAQLWADMLTATLPSPWVLVERPSKRTGDHSRRRVPLPVSVDFRFPERSKAA</sequence>
<evidence type="ECO:0000259" key="7">
    <source>
        <dbReference type="PROSITE" id="PS51900"/>
    </source>
</evidence>
<name>A0AA86L456_9SPHN</name>
<dbReference type="InterPro" id="IPR038488">
    <property type="entry name" value="Integrase_DNA-bd_sf"/>
</dbReference>
<dbReference type="Gene3D" id="1.10.150.130">
    <property type="match status" value="1"/>
</dbReference>
<dbReference type="Proteomes" id="UP000058599">
    <property type="component" value="Chromosome"/>
</dbReference>
<dbReference type="SUPFAM" id="SSF56349">
    <property type="entry name" value="DNA breaking-rejoining enzymes"/>
    <property type="match status" value="1"/>
</dbReference>
<dbReference type="GO" id="GO:0009042">
    <property type="term" value="F:valine-pyruvate transaminase activity"/>
    <property type="evidence" value="ECO:0007669"/>
    <property type="project" value="UniProtKB-EC"/>
</dbReference>
<protein>
    <submittedName>
        <fullName evidence="8">Integrase</fullName>
        <ecNumber evidence="8">2.6.1.66</ecNumber>
    </submittedName>
</protein>
<gene>
    <name evidence="8" type="primary">intS</name>
    <name evidence="8" type="ORF">SGRAN_2239</name>
</gene>
<reference evidence="8 9" key="1">
    <citation type="journal article" date="2016" name="BMC Genomics">
        <title>Genomic analysis of the nitrate-respiring Sphingopyxis granuli (formerly Sphingomonas macrogoltabida) strain TFA.</title>
        <authorList>
            <person name="Garcia-Romero I."/>
            <person name="Perez-Pulido A.J."/>
            <person name="Gonzalez-Flores Y.E."/>
            <person name="Reyes-Ramirez F."/>
            <person name="Santero E."/>
            <person name="Floriano B."/>
        </authorList>
    </citation>
    <scope>NUCLEOTIDE SEQUENCE [LARGE SCALE GENOMIC DNA]</scope>
    <source>
        <strain evidence="8 9">TFA</strain>
    </source>
</reference>
<dbReference type="Gene3D" id="3.30.160.390">
    <property type="entry name" value="Integrase, DNA-binding domain"/>
    <property type="match status" value="1"/>
</dbReference>
<dbReference type="PANTHER" id="PTHR30629:SF2">
    <property type="entry name" value="PROPHAGE INTEGRASE INTS-RELATED"/>
    <property type="match status" value="1"/>
</dbReference>
<keyword evidence="2" id="KW-0229">DNA integration</keyword>
<evidence type="ECO:0000259" key="6">
    <source>
        <dbReference type="PROSITE" id="PS51898"/>
    </source>
</evidence>
<dbReference type="InterPro" id="IPR050808">
    <property type="entry name" value="Phage_Integrase"/>
</dbReference>
<dbReference type="EMBL" id="CP012199">
    <property type="protein sequence ID" value="AMG74605.1"/>
    <property type="molecule type" value="Genomic_DNA"/>
</dbReference>
<feature type="domain" description="Core-binding (CB)" evidence="7">
    <location>
        <begin position="97"/>
        <end position="178"/>
    </location>
</feature>
<feature type="domain" description="Tyr recombinase" evidence="6">
    <location>
        <begin position="202"/>
        <end position="397"/>
    </location>
</feature>
<keyword evidence="4" id="KW-0233">DNA recombination</keyword>
<dbReference type="InterPro" id="IPR025166">
    <property type="entry name" value="Integrase_DNA_bind_dom"/>
</dbReference>
<evidence type="ECO:0000256" key="5">
    <source>
        <dbReference type="PROSITE-ProRule" id="PRU01248"/>
    </source>
</evidence>
<comment type="similarity">
    <text evidence="1">Belongs to the 'phage' integrase family.</text>
</comment>
<evidence type="ECO:0000256" key="3">
    <source>
        <dbReference type="ARBA" id="ARBA00023125"/>
    </source>
</evidence>
<keyword evidence="8" id="KW-0032">Aminotransferase</keyword>
<dbReference type="Pfam" id="PF22022">
    <property type="entry name" value="Phage_int_M"/>
    <property type="match status" value="1"/>
</dbReference>
<keyword evidence="9" id="KW-1185">Reference proteome</keyword>
<dbReference type="InterPro" id="IPR010998">
    <property type="entry name" value="Integrase_recombinase_N"/>
</dbReference>
<evidence type="ECO:0000256" key="1">
    <source>
        <dbReference type="ARBA" id="ARBA00008857"/>
    </source>
</evidence>
<dbReference type="InterPro" id="IPR002104">
    <property type="entry name" value="Integrase_catalytic"/>
</dbReference>
<organism evidence="8 9">
    <name type="scientific">Sphingopyxis granuli</name>
    <dbReference type="NCBI Taxonomy" id="267128"/>
    <lineage>
        <taxon>Bacteria</taxon>
        <taxon>Pseudomonadati</taxon>
        <taxon>Pseudomonadota</taxon>
        <taxon>Alphaproteobacteria</taxon>
        <taxon>Sphingomonadales</taxon>
        <taxon>Sphingomonadaceae</taxon>
        <taxon>Sphingopyxis</taxon>
    </lineage>
</organism>
<dbReference type="InterPro" id="IPR011010">
    <property type="entry name" value="DNA_brk_join_enz"/>
</dbReference>
<proteinExistence type="inferred from homology"/>
<dbReference type="RefSeq" id="WP_067183673.1">
    <property type="nucleotide sequence ID" value="NZ_CP012199.1"/>
</dbReference>
<dbReference type="Gene3D" id="1.10.443.10">
    <property type="entry name" value="Intergrase catalytic core"/>
    <property type="match status" value="1"/>
</dbReference>
<dbReference type="PROSITE" id="PS51898">
    <property type="entry name" value="TYR_RECOMBINASE"/>
    <property type="match status" value="1"/>
</dbReference>
<evidence type="ECO:0000313" key="9">
    <source>
        <dbReference type="Proteomes" id="UP000058599"/>
    </source>
</evidence>
<dbReference type="EC" id="2.6.1.66" evidence="8"/>
<dbReference type="Pfam" id="PF13356">
    <property type="entry name" value="Arm-DNA-bind_3"/>
    <property type="match status" value="1"/>
</dbReference>
<dbReference type="Pfam" id="PF00589">
    <property type="entry name" value="Phage_integrase"/>
    <property type="match status" value="1"/>
</dbReference>
<keyword evidence="8" id="KW-0808">Transferase</keyword>